<reference evidence="3 4" key="2">
    <citation type="submission" date="2019-09" db="EMBL/GenBank/DDBJ databases">
        <authorList>
            <person name="Jin C."/>
        </authorList>
    </citation>
    <scope>NUCLEOTIDE SEQUENCE [LARGE SCALE GENOMIC DNA]</scope>
    <source>
        <strain evidence="3 4">AN110305</strain>
    </source>
</reference>
<keyword evidence="4" id="KW-1185">Reference proteome</keyword>
<dbReference type="GO" id="GO:0016810">
    <property type="term" value="F:hydrolase activity, acting on carbon-nitrogen (but not peptide) bonds"/>
    <property type="evidence" value="ECO:0007669"/>
    <property type="project" value="InterPro"/>
</dbReference>
<dbReference type="InterPro" id="IPR050287">
    <property type="entry name" value="MTA/SAH_deaminase"/>
</dbReference>
<dbReference type="InterPro" id="IPR006680">
    <property type="entry name" value="Amidohydro-rel"/>
</dbReference>
<keyword evidence="1 3" id="KW-0378">Hydrolase</keyword>
<dbReference type="OrthoDB" id="3189065at2"/>
<dbReference type="Gene3D" id="3.20.20.140">
    <property type="entry name" value="Metal-dependent hydrolases"/>
    <property type="match status" value="1"/>
</dbReference>
<comment type="caution">
    <text evidence="3">The sequence shown here is derived from an EMBL/GenBank/DDBJ whole genome shotgun (WGS) entry which is preliminary data.</text>
</comment>
<dbReference type="AlphaFoldDB" id="A0A5B2X874"/>
<dbReference type="RefSeq" id="WP_149851388.1">
    <property type="nucleotide sequence ID" value="NZ_VUOB01000038.1"/>
</dbReference>
<gene>
    <name evidence="3" type="ORF">F0L68_21310</name>
</gene>
<proteinExistence type="predicted"/>
<dbReference type="InterPro" id="IPR011059">
    <property type="entry name" value="Metal-dep_hydrolase_composite"/>
</dbReference>
<dbReference type="EMBL" id="VUOB01000038">
    <property type="protein sequence ID" value="KAA2259474.1"/>
    <property type="molecule type" value="Genomic_DNA"/>
</dbReference>
<evidence type="ECO:0000313" key="3">
    <source>
        <dbReference type="EMBL" id="KAA2259474.1"/>
    </source>
</evidence>
<sequence>MSTLIVRNGWVIDVEPEPTVRRNIDISISDGRIVAVGPNLPADDAEVIDATGHLVLPGFVDTHRHLWQTTLRSSAVDVDLRQYLDRTHGVAGPLIRPEDVHAGNLVGALECLDSGITTVQDHSHVQFSPAHSDAAITALADAGIRAVFGYGYPVLDAAARRPAEVRRVREQYFASGDQLLTLRLAPAGPSYSPVDTVREDWALARELGLGIAVHVGSGPVAERPVDTLRRHGLLRADTLYVHGNSLPDNELQLIADSGGAVSIAPAIEAQMGHGAPMIGRLRRAGITTGLGVDVVTSTAGDMFSLMRAALLSSHLGEGPRLTAAEILQLATIDGATALGLADRIGSLQPGKQADLVLLHADAPNLAGATHDPIGAVVTAAHPGNVSTVLVAGTPVKQAGRLQHPALHAKIAEVHQSAHRLATQIAATTTT</sequence>
<evidence type="ECO:0000256" key="1">
    <source>
        <dbReference type="ARBA" id="ARBA00022801"/>
    </source>
</evidence>
<name>A0A5B2X874_9PSEU</name>
<accession>A0A5B2X874</accession>
<reference evidence="3 4" key="1">
    <citation type="submission" date="2019-09" db="EMBL/GenBank/DDBJ databases">
        <title>Goodfellowia gen. nov., a new genus of the Pseudonocardineae related to Actinoalloteichus, containing Goodfellowia coeruleoviolacea gen. nov., comb. nov. gen. nov., comb. nov.</title>
        <authorList>
            <person name="Labeda D."/>
        </authorList>
    </citation>
    <scope>NUCLEOTIDE SEQUENCE [LARGE SCALE GENOMIC DNA]</scope>
    <source>
        <strain evidence="3 4">AN110305</strain>
    </source>
</reference>
<dbReference type="Pfam" id="PF01979">
    <property type="entry name" value="Amidohydro_1"/>
    <property type="match status" value="1"/>
</dbReference>
<dbReference type="PANTHER" id="PTHR43794:SF11">
    <property type="entry name" value="AMIDOHYDROLASE-RELATED DOMAIN-CONTAINING PROTEIN"/>
    <property type="match status" value="1"/>
</dbReference>
<evidence type="ECO:0000259" key="2">
    <source>
        <dbReference type="Pfam" id="PF01979"/>
    </source>
</evidence>
<dbReference type="Gene3D" id="2.30.40.10">
    <property type="entry name" value="Urease, subunit C, domain 1"/>
    <property type="match status" value="1"/>
</dbReference>
<dbReference type="PANTHER" id="PTHR43794">
    <property type="entry name" value="AMINOHYDROLASE SSNA-RELATED"/>
    <property type="match status" value="1"/>
</dbReference>
<dbReference type="SUPFAM" id="SSF51556">
    <property type="entry name" value="Metallo-dependent hydrolases"/>
    <property type="match status" value="1"/>
</dbReference>
<dbReference type="Proteomes" id="UP000323454">
    <property type="component" value="Unassembled WGS sequence"/>
</dbReference>
<dbReference type="InterPro" id="IPR032466">
    <property type="entry name" value="Metal_Hydrolase"/>
</dbReference>
<dbReference type="SUPFAM" id="SSF51338">
    <property type="entry name" value="Composite domain of metallo-dependent hydrolases"/>
    <property type="match status" value="1"/>
</dbReference>
<feature type="domain" description="Amidohydrolase-related" evidence="2">
    <location>
        <begin position="54"/>
        <end position="395"/>
    </location>
</feature>
<organism evidence="3 4">
    <name type="scientific">Solihabitans fulvus</name>
    <dbReference type="NCBI Taxonomy" id="1892852"/>
    <lineage>
        <taxon>Bacteria</taxon>
        <taxon>Bacillati</taxon>
        <taxon>Actinomycetota</taxon>
        <taxon>Actinomycetes</taxon>
        <taxon>Pseudonocardiales</taxon>
        <taxon>Pseudonocardiaceae</taxon>
        <taxon>Solihabitans</taxon>
    </lineage>
</organism>
<evidence type="ECO:0000313" key="4">
    <source>
        <dbReference type="Proteomes" id="UP000323454"/>
    </source>
</evidence>
<dbReference type="NCBIfam" id="NF006056">
    <property type="entry name" value="PRK08204.1"/>
    <property type="match status" value="1"/>
</dbReference>
<protein>
    <submittedName>
        <fullName evidence="3">Amidohydrolase family protein</fullName>
    </submittedName>
</protein>